<name>A0ABR6SHK3_ANAVA</name>
<keyword evidence="2" id="KW-1185">Reference proteome</keyword>
<protein>
    <recommendedName>
        <fullName evidence="3">Condensin subunit ScpA</fullName>
    </recommendedName>
</protein>
<dbReference type="EMBL" id="JACKZP010000280">
    <property type="protein sequence ID" value="MBC1305733.1"/>
    <property type="molecule type" value="Genomic_DNA"/>
</dbReference>
<geneLocation type="plasmid" evidence="1">
    <name>pN2B-A</name>
</geneLocation>
<keyword evidence="1" id="KW-0614">Plasmid</keyword>
<comment type="caution">
    <text evidence="1">The sequence shown here is derived from an EMBL/GenBank/DDBJ whole genome shotgun (WGS) entry which is preliminary data.</text>
</comment>
<evidence type="ECO:0000313" key="1">
    <source>
        <dbReference type="EMBL" id="MBC1305733.1"/>
    </source>
</evidence>
<reference evidence="1 2" key="1">
    <citation type="submission" date="2019-11" db="EMBL/GenBank/DDBJ databases">
        <title>Comparison of genomes from free-living endosymbiotic cyanobacteria isolated from Azolla.</title>
        <authorList>
            <person name="Thiel T."/>
            <person name="Pratte B."/>
        </authorList>
    </citation>
    <scope>NUCLEOTIDE SEQUENCE [LARGE SCALE GENOMIC DNA]</scope>
    <source>
        <strain evidence="1 2">N2B</strain>
        <plasmid evidence="1">pN2B-A</plasmid>
    </source>
</reference>
<dbReference type="GeneID" id="58727043"/>
<sequence>MTVYRQLTIWDILDEISEAPPTSSLAAVWSCLDTELETLSVEAQLAIAATAFSQIADILKTRAQLLLEDVRAQTDTDGPVISTDIFAGLVRTTMQLDLDDLIEEPPPQSFRPHGPHQFTHPVNKSDSVAAPVEKENVLAMLDIQTVEDVHRLAGDEDVDKWRGAIAQYLMNVKDEITLPKLQRKLKMPMVEVWLGLLLGGFALEQRGDFYDNEKIWVRGDGSGI</sequence>
<dbReference type="Proteomes" id="UP000570851">
    <property type="component" value="Unassembled WGS sequence"/>
</dbReference>
<accession>A0ABR6SHK3</accession>
<organism evidence="1 2">
    <name type="scientific">Trichormus variabilis N2B</name>
    <dbReference type="NCBI Taxonomy" id="2681315"/>
    <lineage>
        <taxon>Bacteria</taxon>
        <taxon>Bacillati</taxon>
        <taxon>Cyanobacteriota</taxon>
        <taxon>Cyanophyceae</taxon>
        <taxon>Nostocales</taxon>
        <taxon>Nostocaceae</taxon>
        <taxon>Trichormus</taxon>
    </lineage>
</organism>
<proteinExistence type="predicted"/>
<evidence type="ECO:0008006" key="3">
    <source>
        <dbReference type="Google" id="ProtNLM"/>
    </source>
</evidence>
<dbReference type="RefSeq" id="WP_011316434.1">
    <property type="nucleotide sequence ID" value="NZ_JACKZP010000280.1"/>
</dbReference>
<gene>
    <name evidence="1" type="ORF">GNE12_28010</name>
</gene>
<evidence type="ECO:0000313" key="2">
    <source>
        <dbReference type="Proteomes" id="UP000570851"/>
    </source>
</evidence>